<protein>
    <submittedName>
        <fullName evidence="1">Uncharacterized protein</fullName>
    </submittedName>
</protein>
<evidence type="ECO:0000313" key="2">
    <source>
        <dbReference type="Proteomes" id="UP000321569"/>
    </source>
</evidence>
<proteinExistence type="predicted"/>
<dbReference type="AlphaFoldDB" id="A0A512PME1"/>
<name>A0A512PME1_9LACO</name>
<accession>A0A512PME1</accession>
<sequence length="74" mass="8920">MAYDLFKNMAYVTFVVWENICKIINDDNGKIYVSSYREGSWLHEKFRERFSDNQNNCRNGERVAYNRVTGVKWE</sequence>
<organism evidence="1 2">
    <name type="scientific">Lentilactobacillus rapi</name>
    <dbReference type="NCBI Taxonomy" id="481723"/>
    <lineage>
        <taxon>Bacteria</taxon>
        <taxon>Bacillati</taxon>
        <taxon>Bacillota</taxon>
        <taxon>Bacilli</taxon>
        <taxon>Lactobacillales</taxon>
        <taxon>Lactobacillaceae</taxon>
        <taxon>Lentilactobacillus</taxon>
    </lineage>
</organism>
<dbReference type="EMBL" id="BKAM01000015">
    <property type="protein sequence ID" value="GEP72350.1"/>
    <property type="molecule type" value="Genomic_DNA"/>
</dbReference>
<evidence type="ECO:0000313" key="1">
    <source>
        <dbReference type="EMBL" id="GEP72350.1"/>
    </source>
</evidence>
<comment type="caution">
    <text evidence="1">The sequence shown here is derived from an EMBL/GenBank/DDBJ whole genome shotgun (WGS) entry which is preliminary data.</text>
</comment>
<gene>
    <name evidence="1" type="ORF">LRA02_12180</name>
</gene>
<dbReference type="Proteomes" id="UP000321569">
    <property type="component" value="Unassembled WGS sequence"/>
</dbReference>
<reference evidence="1 2" key="1">
    <citation type="submission" date="2019-07" db="EMBL/GenBank/DDBJ databases">
        <title>Whole genome shotgun sequence of Lactobacillus rapi NBRC 109618.</title>
        <authorList>
            <person name="Hosoyama A."/>
            <person name="Uohara A."/>
            <person name="Ohji S."/>
            <person name="Ichikawa N."/>
        </authorList>
    </citation>
    <scope>NUCLEOTIDE SEQUENCE [LARGE SCALE GENOMIC DNA]</scope>
    <source>
        <strain evidence="1 2">NBRC 109618</strain>
    </source>
</reference>